<dbReference type="InterPro" id="IPR018303">
    <property type="entry name" value="ATPase_P-typ_P_site"/>
</dbReference>
<dbReference type="SFLD" id="SFLDF00027">
    <property type="entry name" value="p-type_atpase"/>
    <property type="match status" value="1"/>
</dbReference>
<evidence type="ECO:0000256" key="4">
    <source>
        <dbReference type="ARBA" id="ARBA00022840"/>
    </source>
</evidence>
<keyword evidence="3" id="KW-0547">Nucleotide-binding</keyword>
<evidence type="ECO:0000259" key="11">
    <source>
        <dbReference type="Pfam" id="PF00690"/>
    </source>
</evidence>
<feature type="domain" description="Cation-transporting P-type ATPase C-terminal" evidence="10">
    <location>
        <begin position="656"/>
        <end position="827"/>
    </location>
</feature>
<dbReference type="SUPFAM" id="SSF81665">
    <property type="entry name" value="Calcium ATPase, transmembrane domain M"/>
    <property type="match status" value="1"/>
</dbReference>
<keyword evidence="2 8" id="KW-0812">Transmembrane</keyword>
<dbReference type="InterPro" id="IPR023298">
    <property type="entry name" value="ATPase_P-typ_TM_dom_sf"/>
</dbReference>
<evidence type="ECO:0000259" key="9">
    <source>
        <dbReference type="Pfam" id="PF00122"/>
    </source>
</evidence>
<dbReference type="Gene3D" id="1.20.1110.10">
    <property type="entry name" value="Calcium-transporting ATPase, transmembrane domain"/>
    <property type="match status" value="1"/>
</dbReference>
<keyword evidence="7 8" id="KW-0472">Membrane</keyword>
<evidence type="ECO:0000313" key="12">
    <source>
        <dbReference type="EMBL" id="MCQ6959166.1"/>
    </source>
</evidence>
<feature type="transmembrane region" description="Helical" evidence="8">
    <location>
        <begin position="772"/>
        <end position="791"/>
    </location>
</feature>
<dbReference type="RefSeq" id="WP_256539354.1">
    <property type="nucleotide sequence ID" value="NZ_JANHOH010000002.1"/>
</dbReference>
<evidence type="ECO:0000256" key="6">
    <source>
        <dbReference type="ARBA" id="ARBA00022989"/>
    </source>
</evidence>
<keyword evidence="5" id="KW-1278">Translocase</keyword>
<dbReference type="PROSITE" id="PS00154">
    <property type="entry name" value="ATPASE_E1_E2"/>
    <property type="match status" value="1"/>
</dbReference>
<dbReference type="Gene3D" id="3.40.1110.10">
    <property type="entry name" value="Calcium-transporting ATPase, cytoplasmic domain N"/>
    <property type="match status" value="1"/>
</dbReference>
<reference evidence="12 13" key="1">
    <citation type="submission" date="2022-07" db="EMBL/GenBank/DDBJ databases">
        <title>Mucilaginibacter sp. JC4.</title>
        <authorList>
            <person name="Le V."/>
            <person name="Ko S.-R."/>
            <person name="Ahn C.-Y."/>
            <person name="Oh H.-M."/>
        </authorList>
    </citation>
    <scope>NUCLEOTIDE SEQUENCE [LARGE SCALE GENOMIC DNA]</scope>
    <source>
        <strain evidence="12 13">JC4</strain>
    </source>
</reference>
<protein>
    <submittedName>
        <fullName evidence="12">Cation-translocating P-type ATPase</fullName>
    </submittedName>
</protein>
<dbReference type="SUPFAM" id="SSF81653">
    <property type="entry name" value="Calcium ATPase, transduction domain A"/>
    <property type="match status" value="1"/>
</dbReference>
<evidence type="ECO:0000259" key="10">
    <source>
        <dbReference type="Pfam" id="PF00689"/>
    </source>
</evidence>
<comment type="caution">
    <text evidence="12">The sequence shown here is derived from an EMBL/GenBank/DDBJ whole genome shotgun (WGS) entry which is preliminary data.</text>
</comment>
<feature type="transmembrane region" description="Helical" evidence="8">
    <location>
        <begin position="253"/>
        <end position="277"/>
    </location>
</feature>
<feature type="transmembrane region" description="Helical" evidence="8">
    <location>
        <begin position="42"/>
        <end position="62"/>
    </location>
</feature>
<feature type="transmembrane region" description="Helical" evidence="8">
    <location>
        <begin position="739"/>
        <end position="760"/>
    </location>
</feature>
<dbReference type="InterPro" id="IPR008250">
    <property type="entry name" value="ATPase_P-typ_transduc_dom_A_sf"/>
</dbReference>
<dbReference type="InterPro" id="IPR006068">
    <property type="entry name" value="ATPase_P-typ_cation-transptr_C"/>
</dbReference>
<keyword evidence="13" id="KW-1185">Reference proteome</keyword>
<dbReference type="Gene3D" id="3.40.50.1000">
    <property type="entry name" value="HAD superfamily/HAD-like"/>
    <property type="match status" value="1"/>
</dbReference>
<comment type="subcellular location">
    <subcellularLocation>
        <location evidence="1">Membrane</location>
        <topology evidence="1">Multi-pass membrane protein</topology>
    </subcellularLocation>
</comment>
<feature type="transmembrane region" description="Helical" evidence="8">
    <location>
        <begin position="661"/>
        <end position="679"/>
    </location>
</feature>
<evidence type="ECO:0000256" key="7">
    <source>
        <dbReference type="ARBA" id="ARBA00023136"/>
    </source>
</evidence>
<dbReference type="EMBL" id="JANHOH010000002">
    <property type="protein sequence ID" value="MCQ6959166.1"/>
    <property type="molecule type" value="Genomic_DNA"/>
</dbReference>
<evidence type="ECO:0000313" key="13">
    <source>
        <dbReference type="Proteomes" id="UP001204376"/>
    </source>
</evidence>
<dbReference type="Proteomes" id="UP001204376">
    <property type="component" value="Unassembled WGS sequence"/>
</dbReference>
<sequence length="836" mass="91835">MATNNFDVQGLSDREVIDARSKYGVNSLSFKKENGFTDALKGLAKEPMVILLLVTSCIYFISGNIGDGIFLASAIVLVAGISLYQDSRSRNALEKLKDFSQPKCKVIRNGEVLDIKSEELVVGDSLMVEEGTSITADGIIVHSNDFSVNESILTGESLPVYKDRSSADNLIFHGTTVASGLAIATITAIGNQTRLGKIGKSLESIDEEKTPLELQINNFVKKMVIAGLVVFLGVWIINYFHSADVLDSLIKALTLAMSILPEEIPVAFATFMALGAWRMMKMGIVVKQIKTVETLGSASIICTDKTGTLTENRMSLAKVFTLQENHITDTTEKVTNDPEWKLIRLAMWASEPIPFDPMEIALHDAYVKTVVTDERADYRMIHEYPLGGKPPMMTHVFENSGGQRIIAGKGAPEALISISNLSSLENKQVASAIETMAAEGYRVLAVGEANFSGDDFPAKQQEFQWAFKGLVAFYDPPKKNIGAVLEGFYKAGIAVKIITGDNAETTGAIARQIGFAGFDSCMSGDALMKLSDKELKEEVKKVNIFTRMFPDAKLRIINALKANNEIVAMTGDGVNDGPALKAAHIGIAMGKKGTEIARQAASLILLEDDLSKMVDAIAMGRRIYANLKKAIQYIISIHIPIILTVFTPLALGWVYPNIFSPVHIIFLELIMGPTCSIIYENEPMEKNTMLQKPRPFSTTFFNWKELTTSIVQGIVITIGTLATYQYAVSNGADEQLTRTMVFTCLIAANIFLTLVNRSFYYSLFTTIRYQNNLVLLIIGITLLISTTLIYLSPLTEFFGFEPLHAGELAISITIGLISVAWFELLKWQTRKRTDIS</sequence>
<dbReference type="SUPFAM" id="SSF81660">
    <property type="entry name" value="Metal cation-transporting ATPase, ATP-binding domain N"/>
    <property type="match status" value="1"/>
</dbReference>
<evidence type="ECO:0000256" key="1">
    <source>
        <dbReference type="ARBA" id="ARBA00004141"/>
    </source>
</evidence>
<dbReference type="SFLD" id="SFLDG00002">
    <property type="entry name" value="C1.7:_P-type_atpase_like"/>
    <property type="match status" value="1"/>
</dbReference>
<dbReference type="Pfam" id="PF00690">
    <property type="entry name" value="Cation_ATPase_N"/>
    <property type="match status" value="1"/>
</dbReference>
<dbReference type="Pfam" id="PF00122">
    <property type="entry name" value="E1-E2_ATPase"/>
    <property type="match status" value="1"/>
</dbReference>
<evidence type="ECO:0000256" key="2">
    <source>
        <dbReference type="ARBA" id="ARBA00022692"/>
    </source>
</evidence>
<keyword evidence="6 8" id="KW-1133">Transmembrane helix</keyword>
<keyword evidence="4" id="KW-0067">ATP-binding</keyword>
<dbReference type="NCBIfam" id="TIGR01494">
    <property type="entry name" value="ATPase_P-type"/>
    <property type="match status" value="2"/>
</dbReference>
<dbReference type="InterPro" id="IPR044492">
    <property type="entry name" value="P_typ_ATPase_HD_dom"/>
</dbReference>
<evidence type="ECO:0000256" key="5">
    <source>
        <dbReference type="ARBA" id="ARBA00022967"/>
    </source>
</evidence>
<dbReference type="SUPFAM" id="SSF56784">
    <property type="entry name" value="HAD-like"/>
    <property type="match status" value="1"/>
</dbReference>
<feature type="transmembrane region" description="Helical" evidence="8">
    <location>
        <begin position="630"/>
        <end position="655"/>
    </location>
</feature>
<evidence type="ECO:0000256" key="3">
    <source>
        <dbReference type="ARBA" id="ARBA00022741"/>
    </source>
</evidence>
<dbReference type="Pfam" id="PF00702">
    <property type="entry name" value="Hydrolase"/>
    <property type="match status" value="1"/>
</dbReference>
<evidence type="ECO:0000256" key="8">
    <source>
        <dbReference type="SAM" id="Phobius"/>
    </source>
</evidence>
<dbReference type="InterPro" id="IPR023299">
    <property type="entry name" value="ATPase_P-typ_cyto_dom_N"/>
</dbReference>
<proteinExistence type="predicted"/>
<dbReference type="InterPro" id="IPR023214">
    <property type="entry name" value="HAD_sf"/>
</dbReference>
<feature type="domain" description="P-type ATPase A" evidence="9">
    <location>
        <begin position="100"/>
        <end position="203"/>
    </location>
</feature>
<organism evidence="12 13">
    <name type="scientific">Mucilaginibacter aquariorum</name>
    <dbReference type="NCBI Taxonomy" id="2967225"/>
    <lineage>
        <taxon>Bacteria</taxon>
        <taxon>Pseudomonadati</taxon>
        <taxon>Bacteroidota</taxon>
        <taxon>Sphingobacteriia</taxon>
        <taxon>Sphingobacteriales</taxon>
        <taxon>Sphingobacteriaceae</taxon>
        <taxon>Mucilaginibacter</taxon>
    </lineage>
</organism>
<dbReference type="Gene3D" id="2.70.150.10">
    <property type="entry name" value="Calcium-transporting ATPase, cytoplasmic transduction domain A"/>
    <property type="match status" value="1"/>
</dbReference>
<dbReference type="PRINTS" id="PR00120">
    <property type="entry name" value="HATPASE"/>
</dbReference>
<feature type="transmembrane region" description="Helical" evidence="8">
    <location>
        <begin position="223"/>
        <end position="241"/>
    </location>
</feature>
<dbReference type="InterPro" id="IPR004014">
    <property type="entry name" value="ATPase_P-typ_cation-transptr_N"/>
</dbReference>
<gene>
    <name evidence="12" type="ORF">NPE20_14410</name>
</gene>
<dbReference type="InterPro" id="IPR059000">
    <property type="entry name" value="ATPase_P-type_domA"/>
</dbReference>
<feature type="transmembrane region" description="Helical" evidence="8">
    <location>
        <begin position="700"/>
        <end position="727"/>
    </location>
</feature>
<feature type="transmembrane region" description="Helical" evidence="8">
    <location>
        <begin position="803"/>
        <end position="822"/>
    </location>
</feature>
<dbReference type="Pfam" id="PF00689">
    <property type="entry name" value="Cation_ATPase_C"/>
    <property type="match status" value="1"/>
</dbReference>
<name>A0ABT1T4H4_9SPHI</name>
<dbReference type="SFLD" id="SFLDS00003">
    <property type="entry name" value="Haloacid_Dehalogenase"/>
    <property type="match status" value="1"/>
</dbReference>
<dbReference type="InterPro" id="IPR036412">
    <property type="entry name" value="HAD-like_sf"/>
</dbReference>
<dbReference type="PANTHER" id="PTHR42861">
    <property type="entry name" value="CALCIUM-TRANSPORTING ATPASE"/>
    <property type="match status" value="1"/>
</dbReference>
<feature type="domain" description="Cation-transporting P-type ATPase N-terminal" evidence="11">
    <location>
        <begin position="9"/>
        <end position="58"/>
    </location>
</feature>
<dbReference type="PRINTS" id="PR00119">
    <property type="entry name" value="CATATPASE"/>
</dbReference>
<dbReference type="InterPro" id="IPR001757">
    <property type="entry name" value="P_typ_ATPase"/>
</dbReference>
<accession>A0ABT1T4H4</accession>